<dbReference type="InterPro" id="IPR003817">
    <property type="entry name" value="PS_Dcarbxylase"/>
</dbReference>
<keyword evidence="7 12" id="KW-0865">Zymogen</keyword>
<keyword evidence="2 12" id="KW-1003">Cell membrane</keyword>
<evidence type="ECO:0000256" key="8">
    <source>
        <dbReference type="ARBA" id="ARBA00023209"/>
    </source>
</evidence>
<dbReference type="HAMAP" id="MF_00662">
    <property type="entry name" value="PS_decarb_PSD_B_type1"/>
    <property type="match status" value="1"/>
</dbReference>
<evidence type="ECO:0000256" key="10">
    <source>
        <dbReference type="ARBA" id="ARBA00023264"/>
    </source>
</evidence>
<evidence type="ECO:0000313" key="13">
    <source>
        <dbReference type="EMBL" id="MFD1781212.1"/>
    </source>
</evidence>
<sequence>MQKWLYRFFIELTNHRFSSAILKKFSQSRVSAILIPSYAKIYKINQAEMEKNLTEFSTLHDLFIRRLRKESRQIDQTENTVISPVDAVIEETGIITASKEMIVKGKHYHVAEMLGDEESLTKYIGGTFLILYLSPSHYHRIHSPISGVVTKQWELGRKSYPVNRLGLKYGRDPLSKNYRKITEIKGNDSYVAMVKVGAMFVNSIETTYTSDTVEKGEEIAYFSFGSTVILLFEKDSFMLSPDMNASTDIKVGEVLGVMNDKEKKSH</sequence>
<keyword evidence="5 12" id="KW-0443">Lipid metabolism</keyword>
<evidence type="ECO:0000256" key="9">
    <source>
        <dbReference type="ARBA" id="ARBA00023239"/>
    </source>
</evidence>
<comment type="pathway">
    <text evidence="12">Phospholipid metabolism; phosphatidylethanolamine biosynthesis; phosphatidylethanolamine from CDP-diacylglycerol: step 2/2.</text>
</comment>
<dbReference type="RefSeq" id="WP_388041195.1">
    <property type="nucleotide sequence ID" value="NZ_JBHUEK010000031.1"/>
</dbReference>
<comment type="cofactor">
    <cofactor evidence="12">
        <name>pyruvate</name>
        <dbReference type="ChEBI" id="CHEBI:15361"/>
    </cofactor>
    <text evidence="12">Binds 1 pyruvoyl group covalently per subunit.</text>
</comment>
<keyword evidence="9 12" id="KW-0456">Lyase</keyword>
<keyword evidence="3 12" id="KW-0444">Lipid biosynthesis</keyword>
<keyword evidence="8 12" id="KW-0594">Phospholipid biosynthesis</keyword>
<comment type="pathway">
    <text evidence="1">Lipid metabolism.</text>
</comment>
<dbReference type="NCBIfam" id="NF002853">
    <property type="entry name" value="PRK03140.1"/>
    <property type="match status" value="1"/>
</dbReference>
<name>A0ABW4MTB2_9BACI</name>
<evidence type="ECO:0000256" key="2">
    <source>
        <dbReference type="ARBA" id="ARBA00022475"/>
    </source>
</evidence>
<dbReference type="PANTHER" id="PTHR10067">
    <property type="entry name" value="PHOSPHATIDYLSERINE DECARBOXYLASE"/>
    <property type="match status" value="1"/>
</dbReference>
<keyword evidence="11 12" id="KW-0670">Pyruvate</keyword>
<dbReference type="PANTHER" id="PTHR10067:SF6">
    <property type="entry name" value="PHOSPHATIDYLSERINE DECARBOXYLASE PROENZYME, MITOCHONDRIAL"/>
    <property type="match status" value="1"/>
</dbReference>
<evidence type="ECO:0000256" key="4">
    <source>
        <dbReference type="ARBA" id="ARBA00022793"/>
    </source>
</evidence>
<comment type="subcellular location">
    <subcellularLocation>
        <location evidence="12">Cell membrane</location>
        <topology evidence="12">Peripheral membrane protein</topology>
    </subcellularLocation>
</comment>
<dbReference type="InterPro" id="IPR033178">
    <property type="entry name" value="PSD_type1_pro"/>
</dbReference>
<evidence type="ECO:0000313" key="14">
    <source>
        <dbReference type="Proteomes" id="UP001597227"/>
    </source>
</evidence>
<feature type="active site" description="Charge relay system; for autoendoproteolytic cleavage activity" evidence="12">
    <location>
        <position position="86"/>
    </location>
</feature>
<dbReference type="Pfam" id="PF02666">
    <property type="entry name" value="PS_Dcarbxylase"/>
    <property type="match status" value="1"/>
</dbReference>
<evidence type="ECO:0000256" key="11">
    <source>
        <dbReference type="ARBA" id="ARBA00023317"/>
    </source>
</evidence>
<dbReference type="EC" id="4.1.1.65" evidence="12"/>
<keyword evidence="10 12" id="KW-1208">Phospholipid metabolism</keyword>
<feature type="active site" description="Schiff-base intermediate with substrate; via pyruvic acid; for decarboxylase activity" evidence="12">
    <location>
        <position position="226"/>
    </location>
</feature>
<comment type="function">
    <text evidence="12">Catalyzes the formation of phosphatidylethanolamine (PtdEtn) from phosphatidylserine (PtdSer).</text>
</comment>
<organism evidence="13 14">
    <name type="scientific">Fredinandcohnia salidurans</name>
    <dbReference type="NCBI Taxonomy" id="2595041"/>
    <lineage>
        <taxon>Bacteria</taxon>
        <taxon>Bacillati</taxon>
        <taxon>Bacillota</taxon>
        <taxon>Bacilli</taxon>
        <taxon>Bacillales</taxon>
        <taxon>Bacillaceae</taxon>
        <taxon>Fredinandcohnia</taxon>
    </lineage>
</organism>
<dbReference type="InterPro" id="IPR033177">
    <property type="entry name" value="PSD-B"/>
</dbReference>
<comment type="caution">
    <text evidence="13">The sequence shown here is derived from an EMBL/GenBank/DDBJ whole genome shotgun (WGS) entry which is preliminary data.</text>
</comment>
<keyword evidence="4 12" id="KW-0210">Decarboxylase</keyword>
<feature type="active site" description="Charge relay system; for autoendoproteolytic cleavage activity" evidence="12">
    <location>
        <position position="226"/>
    </location>
</feature>
<comment type="similarity">
    <text evidence="12">Belongs to the phosphatidylserine decarboxylase family. PSD-B subfamily. Prokaryotic type I sub-subfamily.</text>
</comment>
<evidence type="ECO:0000256" key="1">
    <source>
        <dbReference type="ARBA" id="ARBA00005189"/>
    </source>
</evidence>
<evidence type="ECO:0000256" key="3">
    <source>
        <dbReference type="ARBA" id="ARBA00022516"/>
    </source>
</evidence>
<keyword evidence="6 12" id="KW-0472">Membrane</keyword>
<gene>
    <name evidence="12" type="primary">psd</name>
    <name evidence="13" type="ORF">ACFSFW_21375</name>
</gene>
<comment type="catalytic activity">
    <reaction evidence="12">
        <text>a 1,2-diacyl-sn-glycero-3-phospho-L-serine + H(+) = a 1,2-diacyl-sn-glycero-3-phosphoethanolamine + CO2</text>
        <dbReference type="Rhea" id="RHEA:20828"/>
        <dbReference type="ChEBI" id="CHEBI:15378"/>
        <dbReference type="ChEBI" id="CHEBI:16526"/>
        <dbReference type="ChEBI" id="CHEBI:57262"/>
        <dbReference type="ChEBI" id="CHEBI:64612"/>
        <dbReference type="EC" id="4.1.1.65"/>
    </reaction>
</comment>
<feature type="site" description="Cleavage (non-hydrolytic); by autocatalysis" evidence="12">
    <location>
        <begin position="225"/>
        <end position="226"/>
    </location>
</feature>
<protein>
    <recommendedName>
        <fullName evidence="12">Phosphatidylserine decarboxylase proenzyme</fullName>
        <ecNumber evidence="12">4.1.1.65</ecNumber>
    </recommendedName>
    <component>
        <recommendedName>
            <fullName evidence="12">Phosphatidylserine decarboxylase alpha chain</fullName>
        </recommendedName>
    </component>
    <component>
        <recommendedName>
            <fullName evidence="12">Phosphatidylserine decarboxylase beta chain</fullName>
        </recommendedName>
    </component>
</protein>
<accession>A0ABW4MTB2</accession>
<evidence type="ECO:0000256" key="7">
    <source>
        <dbReference type="ARBA" id="ARBA00023145"/>
    </source>
</evidence>
<dbReference type="EMBL" id="JBHUEK010000031">
    <property type="protein sequence ID" value="MFD1781212.1"/>
    <property type="molecule type" value="Genomic_DNA"/>
</dbReference>
<feature type="modified residue" description="Pyruvic acid (Ser); by autocatalysis" evidence="12">
    <location>
        <position position="226"/>
    </location>
</feature>
<comment type="PTM">
    <text evidence="12">Is synthesized initially as an inactive proenzyme. Formation of the active enzyme involves a self-maturation process in which the active site pyruvoyl group is generated from an internal serine residue via an autocatalytic post-translational modification. Two non-identical subunits are generated from the proenzyme in this reaction, and the pyruvate is formed at the N-terminus of the alpha chain, which is derived from the carboxyl end of the proenzyme. The autoendoproteolytic cleavage occurs by a canonical serine protease mechanism, in which the side chain hydroxyl group of the serine supplies its oxygen atom to form the C-terminus of the beta chain, while the remainder of the serine residue undergoes an oxidative deamination to produce ammonia and the pyruvoyl prosthetic group on the alpha chain. During this reaction, the Ser that is part of the protease active site of the proenzyme becomes the pyruvoyl prosthetic group, which constitutes an essential element of the active site of the mature decarboxylase.</text>
</comment>
<keyword evidence="14" id="KW-1185">Reference proteome</keyword>
<reference evidence="14" key="1">
    <citation type="journal article" date="2019" name="Int. J. Syst. Evol. Microbiol.">
        <title>The Global Catalogue of Microorganisms (GCM) 10K type strain sequencing project: providing services to taxonomists for standard genome sequencing and annotation.</title>
        <authorList>
            <consortium name="The Broad Institute Genomics Platform"/>
            <consortium name="The Broad Institute Genome Sequencing Center for Infectious Disease"/>
            <person name="Wu L."/>
            <person name="Ma J."/>
        </authorList>
    </citation>
    <scope>NUCLEOTIDE SEQUENCE [LARGE SCALE GENOMIC DNA]</scope>
    <source>
        <strain evidence="14">CCUG 15531</strain>
    </source>
</reference>
<comment type="subunit">
    <text evidence="12">Heterodimer of a large membrane-associated beta subunit and a small pyruvoyl-containing alpha subunit.</text>
</comment>
<dbReference type="NCBIfam" id="TIGR00163">
    <property type="entry name" value="PS_decarb"/>
    <property type="match status" value="1"/>
</dbReference>
<feature type="active site" description="Charge relay system; for autoendoproteolytic cleavage activity" evidence="12">
    <location>
        <position position="142"/>
    </location>
</feature>
<dbReference type="Proteomes" id="UP001597227">
    <property type="component" value="Unassembled WGS sequence"/>
</dbReference>
<dbReference type="GO" id="GO:0004609">
    <property type="term" value="F:phosphatidylserine decarboxylase activity"/>
    <property type="evidence" value="ECO:0007669"/>
    <property type="project" value="UniProtKB-EC"/>
</dbReference>
<feature type="chain" id="PRO_5044922090" description="Phosphatidylserine decarboxylase alpha chain" evidence="12">
    <location>
        <begin position="226"/>
        <end position="266"/>
    </location>
</feature>
<feature type="chain" id="PRO_5044922091" description="Phosphatidylserine decarboxylase beta chain" evidence="12">
    <location>
        <begin position="1"/>
        <end position="225"/>
    </location>
</feature>
<evidence type="ECO:0000256" key="5">
    <source>
        <dbReference type="ARBA" id="ARBA00023098"/>
    </source>
</evidence>
<evidence type="ECO:0000256" key="6">
    <source>
        <dbReference type="ARBA" id="ARBA00023136"/>
    </source>
</evidence>
<evidence type="ECO:0000256" key="12">
    <source>
        <dbReference type="HAMAP-Rule" id="MF_00662"/>
    </source>
</evidence>
<proteinExistence type="inferred from homology"/>